<gene>
    <name evidence="2" type="ORF">PW52_05815</name>
</gene>
<comment type="caution">
    <text evidence="2">The sequence shown here is derived from an EMBL/GenBank/DDBJ whole genome shotgun (WGS) entry which is preliminary data.</text>
</comment>
<dbReference type="AlphaFoldDB" id="A0A0D7WAM3"/>
<feature type="chain" id="PRO_5002325543" evidence="1">
    <location>
        <begin position="20"/>
        <end position="282"/>
    </location>
</feature>
<proteinExistence type="predicted"/>
<dbReference type="RefSeq" id="WP_044631984.1">
    <property type="nucleotide sequence ID" value="NZ_JTDW01000004.1"/>
</dbReference>
<evidence type="ECO:0000313" key="2">
    <source>
        <dbReference type="EMBL" id="KJD36124.1"/>
    </source>
</evidence>
<feature type="signal peptide" evidence="1">
    <location>
        <begin position="1"/>
        <end position="19"/>
    </location>
</feature>
<dbReference type="EMBL" id="JTDW01000004">
    <property type="protein sequence ID" value="KJD36124.1"/>
    <property type="molecule type" value="Genomic_DNA"/>
</dbReference>
<sequence length="282" mass="30723">MKKLLLALAIFAMVFSASAQIKTPAPSPFSKLEQKVGLTDVSIEYSRPGVKDRVIFGDVVPFGKLWRTGANARTKITFSTDVTIADKPLKAGTYAILSVPGKESWDIIFYTEYDAGGAPAELDESKVALTVTGKVYPVPFNVESFTIDLNSLRNSSATLEFIWEKTYVSVPLGVPTDAAVEKSIEAVMAGPSANDYQLAAQYYLNEGKDISKAKEWIDKAVEKTGDKTPFWFLRRKALIYAKAGDKKGAIEAAKLSLEGAKKAGNADYVKMNEASLKEWGAK</sequence>
<accession>A0A0D7WAM3</accession>
<dbReference type="InterPro" id="IPR021314">
    <property type="entry name" value="DUF2911"/>
</dbReference>
<dbReference type="STRING" id="1435349.PW52_05815"/>
<dbReference type="PATRIC" id="fig|1435349.4.peg.2120"/>
<dbReference type="Proteomes" id="UP000032578">
    <property type="component" value="Unassembled WGS sequence"/>
</dbReference>
<evidence type="ECO:0000256" key="1">
    <source>
        <dbReference type="SAM" id="SignalP"/>
    </source>
</evidence>
<dbReference type="Pfam" id="PF11138">
    <property type="entry name" value="DUF2911"/>
    <property type="match status" value="1"/>
</dbReference>
<protein>
    <submittedName>
        <fullName evidence="2">Dihydrolipoamide dehydrogenase</fullName>
    </submittedName>
</protein>
<evidence type="ECO:0000313" key="3">
    <source>
        <dbReference type="Proteomes" id="UP000032578"/>
    </source>
</evidence>
<dbReference type="SUPFAM" id="SSF81901">
    <property type="entry name" value="HCP-like"/>
    <property type="match status" value="1"/>
</dbReference>
<reference evidence="2 3" key="1">
    <citation type="submission" date="2014-11" db="EMBL/GenBank/DDBJ databases">
        <title>Tamlana sedimentorum sp. nov., isolated from shallow sand sediments of the Sea of Japan.</title>
        <authorList>
            <person name="Romanenko L.A."/>
        </authorList>
    </citation>
    <scope>NUCLEOTIDE SEQUENCE [LARGE SCALE GENOMIC DNA]</scope>
    <source>
        <strain evidence="2 3">JCM 19808</strain>
    </source>
</reference>
<dbReference type="OrthoDB" id="187854at2"/>
<keyword evidence="3" id="KW-1185">Reference proteome</keyword>
<name>A0A0D7WAM3_9FLAO</name>
<keyword evidence="1" id="KW-0732">Signal</keyword>
<organism evidence="2 3">
    <name type="scientific">Neotamlana sedimentorum</name>
    <dbReference type="NCBI Taxonomy" id="1435349"/>
    <lineage>
        <taxon>Bacteria</taxon>
        <taxon>Pseudomonadati</taxon>
        <taxon>Bacteroidota</taxon>
        <taxon>Flavobacteriia</taxon>
        <taxon>Flavobacteriales</taxon>
        <taxon>Flavobacteriaceae</taxon>
        <taxon>Neotamlana</taxon>
    </lineage>
</organism>